<dbReference type="AlphaFoldDB" id="A0A849JZF4"/>
<dbReference type="CDD" id="cd06580">
    <property type="entry name" value="TM_PBP1_transp_TpRbsC_like"/>
    <property type="match status" value="1"/>
</dbReference>
<dbReference type="EMBL" id="JABFAJ010000019">
    <property type="protein sequence ID" value="NNU27934.1"/>
    <property type="molecule type" value="Genomic_DNA"/>
</dbReference>
<evidence type="ECO:0000256" key="6">
    <source>
        <dbReference type="SAM" id="Phobius"/>
    </source>
</evidence>
<evidence type="ECO:0000313" key="8">
    <source>
        <dbReference type="Proteomes" id="UP000557204"/>
    </source>
</evidence>
<evidence type="ECO:0000256" key="2">
    <source>
        <dbReference type="ARBA" id="ARBA00022475"/>
    </source>
</evidence>
<feature type="transmembrane region" description="Helical" evidence="6">
    <location>
        <begin position="172"/>
        <end position="193"/>
    </location>
</feature>
<dbReference type="GO" id="GO:0005886">
    <property type="term" value="C:plasma membrane"/>
    <property type="evidence" value="ECO:0007669"/>
    <property type="project" value="UniProtKB-SubCell"/>
</dbReference>
<dbReference type="GO" id="GO:0022857">
    <property type="term" value="F:transmembrane transporter activity"/>
    <property type="evidence" value="ECO:0007669"/>
    <property type="project" value="InterPro"/>
</dbReference>
<feature type="transmembrane region" description="Helical" evidence="6">
    <location>
        <begin position="41"/>
        <end position="61"/>
    </location>
</feature>
<feature type="transmembrane region" description="Helical" evidence="6">
    <location>
        <begin position="81"/>
        <end position="101"/>
    </location>
</feature>
<evidence type="ECO:0000256" key="1">
    <source>
        <dbReference type="ARBA" id="ARBA00004651"/>
    </source>
</evidence>
<keyword evidence="8" id="KW-1185">Reference proteome</keyword>
<gene>
    <name evidence="7" type="ORF">HLI28_10320</name>
</gene>
<evidence type="ECO:0000256" key="3">
    <source>
        <dbReference type="ARBA" id="ARBA00022692"/>
    </source>
</evidence>
<dbReference type="PANTHER" id="PTHR47089:SF1">
    <property type="entry name" value="GUANOSINE ABC TRANSPORTER PERMEASE PROTEIN NUPP"/>
    <property type="match status" value="1"/>
</dbReference>
<keyword evidence="5 6" id="KW-0472">Membrane</keyword>
<comment type="subcellular location">
    <subcellularLocation>
        <location evidence="1">Cell membrane</location>
        <topology evidence="1">Multi-pass membrane protein</topology>
    </subcellularLocation>
</comment>
<dbReference type="InterPro" id="IPR001851">
    <property type="entry name" value="ABC_transp_permease"/>
</dbReference>
<feature type="transmembrane region" description="Helical" evidence="6">
    <location>
        <begin position="303"/>
        <end position="323"/>
    </location>
</feature>
<keyword evidence="3 6" id="KW-0812">Transmembrane</keyword>
<evidence type="ECO:0000313" key="7">
    <source>
        <dbReference type="EMBL" id="NNU27934.1"/>
    </source>
</evidence>
<comment type="caution">
    <text evidence="7">The sequence shown here is derived from an EMBL/GenBank/DDBJ whole genome shotgun (WGS) entry which is preliminary data.</text>
</comment>
<reference evidence="7 8" key="1">
    <citation type="submission" date="2020-05" db="EMBL/GenBank/DDBJ databases">
        <title>Genome sequence of Isoptericola sp. JC619 isolated from Chilika lagoon, India.</title>
        <authorList>
            <person name="Kumar D."/>
            <person name="Appam K."/>
            <person name="Gandham S."/>
            <person name="Uppada J."/>
            <person name="Sasikala C."/>
            <person name="Venkata Ramana C."/>
        </authorList>
    </citation>
    <scope>NUCLEOTIDE SEQUENCE [LARGE SCALE GENOMIC DNA]</scope>
    <source>
        <strain evidence="7 8">JC619</strain>
    </source>
</reference>
<dbReference type="PANTHER" id="PTHR47089">
    <property type="entry name" value="ABC TRANSPORTER, PERMEASE PROTEIN"/>
    <property type="match status" value="1"/>
</dbReference>
<proteinExistence type="predicted"/>
<feature type="transmembrane region" description="Helical" evidence="6">
    <location>
        <begin position="121"/>
        <end position="140"/>
    </location>
</feature>
<evidence type="ECO:0000256" key="5">
    <source>
        <dbReference type="ARBA" id="ARBA00023136"/>
    </source>
</evidence>
<protein>
    <submittedName>
        <fullName evidence="7">ABC transporter permease</fullName>
    </submittedName>
</protein>
<keyword evidence="4 6" id="KW-1133">Transmembrane helix</keyword>
<organism evidence="7 8">
    <name type="scientific">Isoptericola sediminis</name>
    <dbReference type="NCBI Taxonomy" id="2733572"/>
    <lineage>
        <taxon>Bacteria</taxon>
        <taxon>Bacillati</taxon>
        <taxon>Actinomycetota</taxon>
        <taxon>Actinomycetes</taxon>
        <taxon>Micrococcales</taxon>
        <taxon>Promicromonosporaceae</taxon>
        <taxon>Isoptericola</taxon>
    </lineage>
</organism>
<evidence type="ECO:0000256" key="4">
    <source>
        <dbReference type="ARBA" id="ARBA00022989"/>
    </source>
</evidence>
<name>A0A849JZF4_9MICO</name>
<dbReference type="RefSeq" id="WP_171247623.1">
    <property type="nucleotide sequence ID" value="NZ_JABFAJ010000019.1"/>
</dbReference>
<feature type="transmembrane region" description="Helical" evidence="6">
    <location>
        <begin position="202"/>
        <end position="221"/>
    </location>
</feature>
<sequence length="428" mass="44160">MEKVDPAADPGLAEALEQERAREADEDRWQDAFHRIISGGWAVSLGAILLAVLAGSLMIIVTDEAVQQASGYFFSRPSDTFAAVGEAVGGAYSALFQGAVYNFQAETFAGAIRPLTQTLTNATPLIAAGLGVAIAFRAGLLNIGGQGQMLMSAAAAGWVGFGVTGLPFPLHLILALVAGILAGALWAGIAGLLKARTGAHEVIVTIMLNYVAFYLLSYFLATPGLMQAPGSANPKTPPTPESAQLPPLLGERYNLHWGFILALIAVAVVWWILNRSAVGFSYRAVGQNPRAARVAGIDVSRSTVSVMLVAGALVGLAGVTQVLGTVTTGFGADIDAGIGFDAITVALLGNSNPIGVLGAGILFGGFKAGGSAMQAAEGIPIEIVLVVQSLIVLFIAAPPLVRAIFRLPQPGSKPKKKRSQAARKEVAA</sequence>
<feature type="transmembrane region" description="Helical" evidence="6">
    <location>
        <begin position="383"/>
        <end position="405"/>
    </location>
</feature>
<dbReference type="Pfam" id="PF02653">
    <property type="entry name" value="BPD_transp_2"/>
    <property type="match status" value="1"/>
</dbReference>
<dbReference type="Proteomes" id="UP000557204">
    <property type="component" value="Unassembled WGS sequence"/>
</dbReference>
<keyword evidence="2" id="KW-1003">Cell membrane</keyword>
<accession>A0A849JZF4</accession>
<feature type="transmembrane region" description="Helical" evidence="6">
    <location>
        <begin position="255"/>
        <end position="273"/>
    </location>
</feature>